<dbReference type="Proteomes" id="UP000603545">
    <property type="component" value="Unassembled WGS sequence"/>
</dbReference>
<dbReference type="EMBL" id="JACNLL010000017">
    <property type="protein sequence ID" value="MBC8198664.1"/>
    <property type="molecule type" value="Genomic_DNA"/>
</dbReference>
<proteinExistence type="predicted"/>
<keyword evidence="1" id="KW-1133">Transmembrane helix</keyword>
<evidence type="ECO:0000256" key="1">
    <source>
        <dbReference type="SAM" id="Phobius"/>
    </source>
</evidence>
<accession>A0A8J6N3U9</accession>
<dbReference type="AlphaFoldDB" id="A0A8J6N3U9"/>
<evidence type="ECO:0000313" key="2">
    <source>
        <dbReference type="EMBL" id="MBC8198664.1"/>
    </source>
</evidence>
<protein>
    <submittedName>
        <fullName evidence="2">Cell division protein FtsL</fullName>
    </submittedName>
</protein>
<keyword evidence="2" id="KW-0131">Cell cycle</keyword>
<feature type="transmembrane region" description="Helical" evidence="1">
    <location>
        <begin position="12"/>
        <end position="34"/>
    </location>
</feature>
<comment type="caution">
    <text evidence="2">The sequence shown here is derived from an EMBL/GenBank/DDBJ whole genome shotgun (WGS) entry which is preliminary data.</text>
</comment>
<name>A0A8J6N3U9_9BACT</name>
<reference evidence="2 3" key="1">
    <citation type="submission" date="2020-08" db="EMBL/GenBank/DDBJ databases">
        <title>Bridging the membrane lipid divide: bacteria of the FCB group superphylum have the potential to synthesize archaeal ether lipids.</title>
        <authorList>
            <person name="Villanueva L."/>
            <person name="Von Meijenfeldt F.A.B."/>
            <person name="Westbye A.B."/>
            <person name="Yadav S."/>
            <person name="Hopmans E.C."/>
            <person name="Dutilh B.E."/>
            <person name="Sinninghe Damste J.S."/>
        </authorList>
    </citation>
    <scope>NUCLEOTIDE SEQUENCE [LARGE SCALE GENOMIC DNA]</scope>
    <source>
        <strain evidence="2">NIOZ-UU82</strain>
    </source>
</reference>
<evidence type="ECO:0000313" key="3">
    <source>
        <dbReference type="Proteomes" id="UP000603545"/>
    </source>
</evidence>
<dbReference type="GO" id="GO:0051301">
    <property type="term" value="P:cell division"/>
    <property type="evidence" value="ECO:0007669"/>
    <property type="project" value="UniProtKB-KW"/>
</dbReference>
<keyword evidence="1" id="KW-0472">Membrane</keyword>
<keyword evidence="2" id="KW-0132">Cell division</keyword>
<organism evidence="2 3">
    <name type="scientific">Candidatus Desulfaltia bathyphila</name>
    <dbReference type="NCBI Taxonomy" id="2841697"/>
    <lineage>
        <taxon>Bacteria</taxon>
        <taxon>Pseudomonadati</taxon>
        <taxon>Thermodesulfobacteriota</taxon>
        <taxon>Desulfobacteria</taxon>
        <taxon>Desulfobacterales</taxon>
        <taxon>Desulfobacterales incertae sedis</taxon>
        <taxon>Candidatus Desulfaltia</taxon>
    </lineage>
</organism>
<sequence length="98" mass="11603">MKKRAQKNIRKLKLTGVWFVLLSIFIIELFSYTWCRVQCVRIGYEITEEINNNQKIITLQNKLKIELARLKSPKRLAEIASRKLNLTRPTQKHVIIIP</sequence>
<keyword evidence="1" id="KW-0812">Transmembrane</keyword>
<gene>
    <name evidence="2" type="ORF">H8E80_01260</name>
</gene>